<feature type="signal peptide" evidence="1">
    <location>
        <begin position="1"/>
        <end position="31"/>
    </location>
</feature>
<dbReference type="RefSeq" id="WP_223909485.1">
    <property type="nucleotide sequence ID" value="NZ_AP025017.1"/>
</dbReference>
<dbReference type="Gene3D" id="3.40.190.10">
    <property type="entry name" value="Periplasmic binding protein-like II"/>
    <property type="match status" value="2"/>
</dbReference>
<dbReference type="Proteomes" id="UP000824496">
    <property type="component" value="Chromosome"/>
</dbReference>
<evidence type="ECO:0000313" key="2">
    <source>
        <dbReference type="EMBL" id="BDA65751.1"/>
    </source>
</evidence>
<keyword evidence="1" id="KW-0732">Signal</keyword>
<feature type="chain" id="PRO_5045627846" evidence="1">
    <location>
        <begin position="32"/>
        <end position="442"/>
    </location>
</feature>
<dbReference type="InterPro" id="IPR006311">
    <property type="entry name" value="TAT_signal"/>
</dbReference>
<dbReference type="Pfam" id="PF01547">
    <property type="entry name" value="SBP_bac_1"/>
    <property type="match status" value="1"/>
</dbReference>
<evidence type="ECO:0000313" key="3">
    <source>
        <dbReference type="Proteomes" id="UP000824496"/>
    </source>
</evidence>
<proteinExistence type="predicted"/>
<organism evidence="2 3">
    <name type="scientific">Actinomyces capricornis</name>
    <dbReference type="NCBI Taxonomy" id="2755559"/>
    <lineage>
        <taxon>Bacteria</taxon>
        <taxon>Bacillati</taxon>
        <taxon>Actinomycetota</taxon>
        <taxon>Actinomycetes</taxon>
        <taxon>Actinomycetales</taxon>
        <taxon>Actinomycetaceae</taxon>
        <taxon>Actinomyces</taxon>
    </lineage>
</organism>
<sequence length="442" mass="46989">MMRTRSLPSMPRRTFLTGSAALAAASLAACSGPQGVGSNGSQATASGGGVEGERTGKELQFYLSAGHDYQPYLDVISDFEKEHGITVTVQTFQWADLQQKLTADFLSGQTPDLVEESGSWWSTRWGADGNILSLDDFIAKEEDGFLDDFVESGLALRQEGGTTYGIPLHVTMGGLVFANQSMLDAAGVKMPTTWEEFKAAAKAIKDSGVEYGCALNNDSAYGRPWYLQNGVKWTAEGEEPMTPSSALEQALNFQKDLIYTDSLAPVPVASNEYSAPRKAFTTGRAGLIITGPWDISPIQTEDPSFPLAIGMPLTGAAGQSTTIAGSGLMIPAKSQNAALAWELIKAMTKTEVQEEITKSVGMACSRKSWAESATVKNDANLSVVAKAREVAVAPDRAFWGSTSTAKISDAEKVMYEEVILNGSDAAAAVSTYQATAKPLLEA</sequence>
<dbReference type="InterPro" id="IPR006059">
    <property type="entry name" value="SBP"/>
</dbReference>
<gene>
    <name evidence="2" type="ORF">MANAM107_25850</name>
</gene>
<dbReference type="EMBL" id="AP025017">
    <property type="protein sequence ID" value="BDA65751.1"/>
    <property type="molecule type" value="Genomic_DNA"/>
</dbReference>
<protein>
    <submittedName>
        <fullName evidence="2">Sugar ABC transporter substrate-binding protein</fullName>
    </submittedName>
</protein>
<evidence type="ECO:0000256" key="1">
    <source>
        <dbReference type="SAM" id="SignalP"/>
    </source>
</evidence>
<keyword evidence="3" id="KW-1185">Reference proteome</keyword>
<dbReference type="InterPro" id="IPR050490">
    <property type="entry name" value="Bact_solute-bd_prot1"/>
</dbReference>
<name>A0ABN6K9X6_9ACTO</name>
<reference evidence="2 3" key="1">
    <citation type="submission" date="2021-08" db="EMBL/GenBank/DDBJ databases">
        <title>Whole genome sequence of novel Actinomyces species strain MAS-1.</title>
        <authorList>
            <person name="Saito M."/>
            <person name="Kuwahara N."/>
            <person name="Takizawa T."/>
            <person name="Gotouda H."/>
            <person name="Ochiai T."/>
        </authorList>
    </citation>
    <scope>NUCLEOTIDE SEQUENCE [LARGE SCALE GENOMIC DNA]</scope>
    <source>
        <strain evidence="2 3">MAS-1</strain>
    </source>
</reference>
<dbReference type="PROSITE" id="PS51318">
    <property type="entry name" value="TAT"/>
    <property type="match status" value="1"/>
</dbReference>
<dbReference type="PANTHER" id="PTHR43649:SF12">
    <property type="entry name" value="DIACETYLCHITOBIOSE BINDING PROTEIN DASA"/>
    <property type="match status" value="1"/>
</dbReference>
<dbReference type="SUPFAM" id="SSF53850">
    <property type="entry name" value="Periplasmic binding protein-like II"/>
    <property type="match status" value="1"/>
</dbReference>
<accession>A0ABN6K9X6</accession>
<dbReference type="PROSITE" id="PS51257">
    <property type="entry name" value="PROKAR_LIPOPROTEIN"/>
    <property type="match status" value="1"/>
</dbReference>
<dbReference type="PANTHER" id="PTHR43649">
    <property type="entry name" value="ARABINOSE-BINDING PROTEIN-RELATED"/>
    <property type="match status" value="1"/>
</dbReference>